<feature type="transmembrane region" description="Helical" evidence="8">
    <location>
        <begin position="390"/>
        <end position="415"/>
    </location>
</feature>
<evidence type="ECO:0000313" key="10">
    <source>
        <dbReference type="EMBL" id="MEX6633618.1"/>
    </source>
</evidence>
<name>A0ABV3Z4Z8_9PROT</name>
<keyword evidence="4" id="KW-0813">Transport</keyword>
<evidence type="ECO:0000256" key="2">
    <source>
        <dbReference type="ARBA" id="ARBA00004141"/>
    </source>
</evidence>
<evidence type="ECO:0000256" key="6">
    <source>
        <dbReference type="ARBA" id="ARBA00022989"/>
    </source>
</evidence>
<feature type="transmembrane region" description="Helical" evidence="8">
    <location>
        <begin position="9"/>
        <end position="29"/>
    </location>
</feature>
<feature type="domain" description="Major facilitator superfamily (MFS) profile" evidence="9">
    <location>
        <begin position="9"/>
        <end position="419"/>
    </location>
</feature>
<comment type="similarity">
    <text evidence="3">Belongs to the major facilitator superfamily. TCR/Tet family.</text>
</comment>
<evidence type="ECO:0000259" key="9">
    <source>
        <dbReference type="PROSITE" id="PS50850"/>
    </source>
</evidence>
<feature type="transmembrane region" description="Helical" evidence="8">
    <location>
        <begin position="285"/>
        <end position="304"/>
    </location>
</feature>
<organism evidence="10 11">
    <name type="scientific">Hyphococcus lacteus</name>
    <dbReference type="NCBI Taxonomy" id="3143536"/>
    <lineage>
        <taxon>Bacteria</taxon>
        <taxon>Pseudomonadati</taxon>
        <taxon>Pseudomonadota</taxon>
        <taxon>Alphaproteobacteria</taxon>
        <taxon>Parvularculales</taxon>
        <taxon>Parvularculaceae</taxon>
        <taxon>Hyphococcus</taxon>
    </lineage>
</organism>
<evidence type="ECO:0000256" key="4">
    <source>
        <dbReference type="ARBA" id="ARBA00022448"/>
    </source>
</evidence>
<keyword evidence="6 8" id="KW-1133">Transmembrane helix</keyword>
<feature type="transmembrane region" description="Helical" evidence="8">
    <location>
        <begin position="213"/>
        <end position="236"/>
    </location>
</feature>
<keyword evidence="11" id="KW-1185">Reference proteome</keyword>
<dbReference type="Proteomes" id="UP001560685">
    <property type="component" value="Unassembled WGS sequence"/>
</dbReference>
<reference evidence="10 11" key="1">
    <citation type="submission" date="2024-05" db="EMBL/GenBank/DDBJ databases">
        <title>Three bacterial strains, DH-69, EH-24, and ECK-19 isolated from coastal sediments.</title>
        <authorList>
            <person name="Ye Y.-Q."/>
            <person name="Du Z.-J."/>
        </authorList>
    </citation>
    <scope>NUCLEOTIDE SEQUENCE [LARGE SCALE GENOMIC DNA]</scope>
    <source>
        <strain evidence="10 11">ECK-19</strain>
    </source>
</reference>
<comment type="subcellular location">
    <subcellularLocation>
        <location evidence="2">Membrane</location>
        <topology evidence="2">Multi-pass membrane protein</topology>
    </subcellularLocation>
</comment>
<gene>
    <name evidence="10" type="ORF">ABFZ84_08645</name>
</gene>
<dbReference type="InterPro" id="IPR011701">
    <property type="entry name" value="MFS"/>
</dbReference>
<feature type="transmembrane region" description="Helical" evidence="8">
    <location>
        <begin position="343"/>
        <end position="362"/>
    </location>
</feature>
<evidence type="ECO:0000256" key="7">
    <source>
        <dbReference type="ARBA" id="ARBA00023136"/>
    </source>
</evidence>
<feature type="transmembrane region" description="Helical" evidence="8">
    <location>
        <begin position="248"/>
        <end position="273"/>
    </location>
</feature>
<dbReference type="InterPro" id="IPR005829">
    <property type="entry name" value="Sugar_transporter_CS"/>
</dbReference>
<dbReference type="InterPro" id="IPR036259">
    <property type="entry name" value="MFS_trans_sf"/>
</dbReference>
<dbReference type="SUPFAM" id="SSF103473">
    <property type="entry name" value="MFS general substrate transporter"/>
    <property type="match status" value="1"/>
</dbReference>
<dbReference type="RefSeq" id="WP_369313596.1">
    <property type="nucleotide sequence ID" value="NZ_JBEHZE010000001.1"/>
</dbReference>
<dbReference type="PROSITE" id="PS00216">
    <property type="entry name" value="SUGAR_TRANSPORT_1"/>
    <property type="match status" value="1"/>
</dbReference>
<dbReference type="PANTHER" id="PTHR23504:SF15">
    <property type="entry name" value="MAJOR FACILITATOR SUPERFAMILY (MFS) PROFILE DOMAIN-CONTAINING PROTEIN"/>
    <property type="match status" value="1"/>
</dbReference>
<keyword evidence="5 8" id="KW-0812">Transmembrane</keyword>
<dbReference type="PROSITE" id="PS50850">
    <property type="entry name" value="MFS"/>
    <property type="match status" value="1"/>
</dbReference>
<feature type="transmembrane region" description="Helical" evidence="8">
    <location>
        <begin position="169"/>
        <end position="192"/>
    </location>
</feature>
<evidence type="ECO:0000256" key="8">
    <source>
        <dbReference type="SAM" id="Phobius"/>
    </source>
</evidence>
<dbReference type="EMBL" id="JBEHZE010000001">
    <property type="protein sequence ID" value="MEX6633618.1"/>
    <property type="molecule type" value="Genomic_DNA"/>
</dbReference>
<feature type="transmembrane region" description="Helical" evidence="8">
    <location>
        <begin position="80"/>
        <end position="101"/>
    </location>
</feature>
<feature type="transmembrane region" description="Helical" evidence="8">
    <location>
        <begin position="49"/>
        <end position="68"/>
    </location>
</feature>
<evidence type="ECO:0000256" key="3">
    <source>
        <dbReference type="ARBA" id="ARBA00007520"/>
    </source>
</evidence>
<dbReference type="CDD" id="cd17388">
    <property type="entry name" value="MFS_TetA"/>
    <property type="match status" value="1"/>
</dbReference>
<dbReference type="PRINTS" id="PR01035">
    <property type="entry name" value="TCRTETA"/>
</dbReference>
<dbReference type="InterPro" id="IPR020846">
    <property type="entry name" value="MFS_dom"/>
</dbReference>
<evidence type="ECO:0000256" key="1">
    <source>
        <dbReference type="ARBA" id="ARBA00003279"/>
    </source>
</evidence>
<proteinExistence type="inferred from homology"/>
<comment type="caution">
    <text evidence="10">The sequence shown here is derived from an EMBL/GenBank/DDBJ whole genome shotgun (WGS) entry which is preliminary data.</text>
</comment>
<feature type="transmembrane region" description="Helical" evidence="8">
    <location>
        <begin position="310"/>
        <end position="331"/>
    </location>
</feature>
<sequence length="429" mass="46127">MAKAPGRNALFFIFITVMLNMIGYGVIMPVMPQLIMEVTGEGLSSAAKWGGYLAVAYAAMQFLMMPIIGGLSDRFGRRPVLLTSLAAYSLDFLVMAVAPVIGIIVFARMLAGAFAATFSTANAYIADISAPEKRAANFGLMGAAFGLGFIIGPGIGGLLGDHYGPRAPFYFVACTGALNFLFGLFVLPETLANENRRKFEWKRANAFGSFKQFAKYPAMLPIALVLFFGQIAHWTYPSIWSYYAEEKFAWTPSLIGLSLMFVGLMSAIVQGGVTRIVIPKIGERASAITAMSVTAISYVLFAFASQGWMVYAVIAFSALGGLAQPALQGIMSRTMPANAQGELQGAIAAVMSLSMVIGPWVMTQTFSAFSSPNTPFTLFNVTLFPNGAPIYFPGAPFIFASALEILALATLFFAFGRIRRPREEAPTKT</sequence>
<accession>A0ABV3Z4Z8</accession>
<feature type="transmembrane region" description="Helical" evidence="8">
    <location>
        <begin position="138"/>
        <end position="157"/>
    </location>
</feature>
<evidence type="ECO:0000313" key="11">
    <source>
        <dbReference type="Proteomes" id="UP001560685"/>
    </source>
</evidence>
<dbReference type="Gene3D" id="1.20.1250.20">
    <property type="entry name" value="MFS general substrate transporter like domains"/>
    <property type="match status" value="1"/>
</dbReference>
<dbReference type="PANTHER" id="PTHR23504">
    <property type="entry name" value="MAJOR FACILITATOR SUPERFAMILY DOMAIN-CONTAINING PROTEIN 10"/>
    <property type="match status" value="1"/>
</dbReference>
<keyword evidence="7 8" id="KW-0472">Membrane</keyword>
<comment type="function">
    <text evidence="1">Resistance to tetracycline by an active tetracycline efflux. This is an energy-dependent process that decreases the accumulation of the antibiotic in whole cells. This protein functions as a metal-tetracycline/H(+) antiporter.</text>
</comment>
<feature type="transmembrane region" description="Helical" evidence="8">
    <location>
        <begin position="107"/>
        <end position="126"/>
    </location>
</feature>
<protein>
    <submittedName>
        <fullName evidence="10">TCR/Tet family MFS transporter</fullName>
    </submittedName>
</protein>
<dbReference type="InterPro" id="IPR001958">
    <property type="entry name" value="Tet-R_TetA/multi-R_MdtG-like"/>
</dbReference>
<evidence type="ECO:0000256" key="5">
    <source>
        <dbReference type="ARBA" id="ARBA00022692"/>
    </source>
</evidence>
<dbReference type="Pfam" id="PF07690">
    <property type="entry name" value="MFS_1"/>
    <property type="match status" value="1"/>
</dbReference>